<dbReference type="EMBL" id="JAKUCV010006002">
    <property type="protein sequence ID" value="KAJ4829047.1"/>
    <property type="molecule type" value="Genomic_DNA"/>
</dbReference>
<keyword evidence="2" id="KW-1185">Reference proteome</keyword>
<gene>
    <name evidence="1" type="ORF">Tsubulata_031706</name>
</gene>
<protein>
    <submittedName>
        <fullName evidence="1">Uncharacterized protein</fullName>
    </submittedName>
</protein>
<accession>A0A9Q0FCY5</accession>
<organism evidence="1 2">
    <name type="scientific">Turnera subulata</name>
    <dbReference type="NCBI Taxonomy" id="218843"/>
    <lineage>
        <taxon>Eukaryota</taxon>
        <taxon>Viridiplantae</taxon>
        <taxon>Streptophyta</taxon>
        <taxon>Embryophyta</taxon>
        <taxon>Tracheophyta</taxon>
        <taxon>Spermatophyta</taxon>
        <taxon>Magnoliopsida</taxon>
        <taxon>eudicotyledons</taxon>
        <taxon>Gunneridae</taxon>
        <taxon>Pentapetalae</taxon>
        <taxon>rosids</taxon>
        <taxon>fabids</taxon>
        <taxon>Malpighiales</taxon>
        <taxon>Passifloraceae</taxon>
        <taxon>Turnera</taxon>
    </lineage>
</organism>
<dbReference type="Proteomes" id="UP001141552">
    <property type="component" value="Unassembled WGS sequence"/>
</dbReference>
<evidence type="ECO:0000313" key="2">
    <source>
        <dbReference type="Proteomes" id="UP001141552"/>
    </source>
</evidence>
<reference evidence="1" key="2">
    <citation type="journal article" date="2023" name="Plants (Basel)">
        <title>Annotation of the Turnera subulata (Passifloraceae) Draft Genome Reveals the S-Locus Evolved after the Divergence of Turneroideae from Passifloroideae in a Stepwise Manner.</title>
        <authorList>
            <person name="Henning P.M."/>
            <person name="Roalson E.H."/>
            <person name="Mir W."/>
            <person name="McCubbin A.G."/>
            <person name="Shore J.S."/>
        </authorList>
    </citation>
    <scope>NUCLEOTIDE SEQUENCE</scope>
    <source>
        <strain evidence="1">F60SS</strain>
    </source>
</reference>
<evidence type="ECO:0000313" key="1">
    <source>
        <dbReference type="EMBL" id="KAJ4829047.1"/>
    </source>
</evidence>
<dbReference type="AlphaFoldDB" id="A0A9Q0FCY5"/>
<name>A0A9Q0FCY5_9ROSI</name>
<proteinExistence type="predicted"/>
<sequence length="71" mass="7378">MLSSQSHCLPSLFLLARHTTPVTAPAPALASSTGTAKVSDRLVKIFAVDLARDQVVEGGGEAANMEREGTV</sequence>
<comment type="caution">
    <text evidence="1">The sequence shown here is derived from an EMBL/GenBank/DDBJ whole genome shotgun (WGS) entry which is preliminary data.</text>
</comment>
<reference evidence="1" key="1">
    <citation type="submission" date="2022-02" db="EMBL/GenBank/DDBJ databases">
        <authorList>
            <person name="Henning P.M."/>
            <person name="McCubbin A.G."/>
            <person name="Shore J.S."/>
        </authorList>
    </citation>
    <scope>NUCLEOTIDE SEQUENCE</scope>
    <source>
        <strain evidence="1">F60SS</strain>
        <tissue evidence="1">Leaves</tissue>
    </source>
</reference>